<organism evidence="1 2">
    <name type="scientific">Stenotrophomonas phage IME-SM1</name>
    <dbReference type="NCBI Taxonomy" id="1654717"/>
    <lineage>
        <taxon>Viruses</taxon>
        <taxon>Duplodnaviria</taxon>
        <taxon>Heunggongvirae</taxon>
        <taxon>Uroviricota</taxon>
        <taxon>Caudoviricetes</taxon>
        <taxon>Menderavirus</taxon>
        <taxon>Menderavirus IMESM1</taxon>
    </lineage>
</organism>
<protein>
    <submittedName>
        <fullName evidence="1">Phosphohydrolase</fullName>
    </submittedName>
</protein>
<dbReference type="KEGG" id="vg:65066671"/>
<keyword evidence="2" id="KW-1185">Reference proteome</keyword>
<dbReference type="GO" id="GO:0016787">
    <property type="term" value="F:hydrolase activity"/>
    <property type="evidence" value="ECO:0007669"/>
    <property type="project" value="UniProtKB-KW"/>
</dbReference>
<evidence type="ECO:0000313" key="2">
    <source>
        <dbReference type="Proteomes" id="UP000224291"/>
    </source>
</evidence>
<keyword evidence="1" id="KW-0378">Hydrolase</keyword>
<dbReference type="SUPFAM" id="SSF56300">
    <property type="entry name" value="Metallo-dependent phosphatases"/>
    <property type="match status" value="1"/>
</dbReference>
<dbReference type="Gene3D" id="3.60.21.10">
    <property type="match status" value="1"/>
</dbReference>
<sequence>MSEIFFCSDHHFTHRNLMKWYPDRNKYDTPEEMDEAIIERHNAVVGKRDVVYLLGDFGFGSKDSIAKIAWRLNGQKHFLSGNHDKGLLNHDKFRRAFSSILPPLHMISIEGQKIVLCHFPIWEWEGIHHGVWHLHGHLHGSKCDVPGKILDVGIDTNELRPYHMDTVKAHMDARPIRNHH</sequence>
<name>A0A0H4IS72_9CAUD</name>
<dbReference type="GeneID" id="65066671"/>
<reference evidence="1 2" key="1">
    <citation type="submission" date="2015-05" db="EMBL/GenBank/DDBJ databases">
        <authorList>
            <person name="Liu X."/>
            <person name="Tong Y."/>
            <person name="Huang Y."/>
            <person name="Fan H."/>
            <person name="An X."/>
            <person name="Mi Z."/>
            <person name="Zhang Z."/>
        </authorList>
    </citation>
    <scope>NUCLEOTIDE SEQUENCE [LARGE SCALE GENOMIC DNA]</scope>
</reference>
<evidence type="ECO:0000313" key="1">
    <source>
        <dbReference type="EMBL" id="AKO61561.1"/>
    </source>
</evidence>
<dbReference type="RefSeq" id="YP_010077754.1">
    <property type="nucleotide sequence ID" value="NC_054952.1"/>
</dbReference>
<accession>A0A0H4IS72</accession>
<dbReference type="Proteomes" id="UP000224291">
    <property type="component" value="Segment"/>
</dbReference>
<proteinExistence type="predicted"/>
<dbReference type="InterPro" id="IPR029052">
    <property type="entry name" value="Metallo-depent_PP-like"/>
</dbReference>
<dbReference type="EMBL" id="KR560069">
    <property type="protein sequence ID" value="AKO61561.1"/>
    <property type="molecule type" value="Genomic_DNA"/>
</dbReference>